<protein>
    <recommendedName>
        <fullName evidence="2">Transcriptional regulator</fullName>
    </recommendedName>
</protein>
<gene>
    <name evidence="1" type="ORF">BN1050_02334</name>
</gene>
<dbReference type="HOGENOM" id="CLU_3137389_0_0_9"/>
<accession>A0A078MII0</accession>
<sequence>MQDYRKGYNYYQKACEMHGLKPINFHYYMMTLSEEQLAAYNKSANKLVHTTKTIVKIT</sequence>
<organism evidence="1">
    <name type="scientific">Metalysinibacillus saudimassiliensis</name>
    <dbReference type="NCBI Taxonomy" id="1461583"/>
    <lineage>
        <taxon>Bacteria</taxon>
        <taxon>Bacillati</taxon>
        <taxon>Bacillota</taxon>
        <taxon>Bacilli</taxon>
        <taxon>Bacillales</taxon>
        <taxon>Caryophanaceae</taxon>
        <taxon>Metalysinibacillus</taxon>
    </lineage>
</organism>
<evidence type="ECO:0000313" key="1">
    <source>
        <dbReference type="EMBL" id="CEA05187.1"/>
    </source>
</evidence>
<dbReference type="PATRIC" id="fig|1461583.4.peg.2249"/>
<dbReference type="EMBL" id="LN483077">
    <property type="protein sequence ID" value="CEA05187.1"/>
    <property type="molecule type" value="Genomic_DNA"/>
</dbReference>
<proteinExistence type="predicted"/>
<name>A0A078MII0_9BACL</name>
<evidence type="ECO:0008006" key="2">
    <source>
        <dbReference type="Google" id="ProtNLM"/>
    </source>
</evidence>
<dbReference type="AlphaFoldDB" id="A0A078MII0"/>
<reference evidence="1" key="1">
    <citation type="submission" date="2014-07" db="EMBL/GenBank/DDBJ databases">
        <authorList>
            <person name="Urmite Genomes Urmite Genomes"/>
        </authorList>
    </citation>
    <scope>NUCLEOTIDE SEQUENCE</scope>
    <source>
        <strain evidence="1">13S34_air</strain>
    </source>
</reference>